<proteinExistence type="predicted"/>
<dbReference type="EMBL" id="NOJY02000131">
    <property type="protein sequence ID" value="RDY25083.1"/>
    <property type="molecule type" value="Genomic_DNA"/>
</dbReference>
<gene>
    <name evidence="2" type="ORF">CHL78_020075</name>
</gene>
<feature type="transmembrane region" description="Helical" evidence="1">
    <location>
        <begin position="12"/>
        <end position="29"/>
    </location>
</feature>
<feature type="transmembrane region" description="Helical" evidence="1">
    <location>
        <begin position="35"/>
        <end position="53"/>
    </location>
</feature>
<accession>A0A371IX79</accession>
<evidence type="ECO:0000313" key="2">
    <source>
        <dbReference type="EMBL" id="RDY25083.1"/>
    </source>
</evidence>
<dbReference type="RefSeq" id="WP_094369291.1">
    <property type="nucleotide sequence ID" value="NZ_NOJY02000131.1"/>
</dbReference>
<name>A0A371IX79_9FIRM</name>
<comment type="caution">
    <text evidence="2">The sequence shown here is derived from an EMBL/GenBank/DDBJ whole genome shotgun (WGS) entry which is preliminary data.</text>
</comment>
<keyword evidence="1" id="KW-0812">Transmembrane</keyword>
<evidence type="ECO:0000256" key="1">
    <source>
        <dbReference type="SAM" id="Phobius"/>
    </source>
</evidence>
<keyword evidence="1" id="KW-0472">Membrane</keyword>
<protein>
    <submittedName>
        <fullName evidence="2">Uncharacterized protein</fullName>
    </submittedName>
</protein>
<feature type="transmembrane region" description="Helical" evidence="1">
    <location>
        <begin position="119"/>
        <end position="138"/>
    </location>
</feature>
<keyword evidence="1" id="KW-1133">Transmembrane helix</keyword>
<dbReference type="OrthoDB" id="1752964at2"/>
<sequence length="148" mass="16866">MQKIFNAAEKLFFYILIVCLISFVYFNMLPMNNTILMMGFILAVFYFVVNFYVGYKYELTLLEALIVGIIGCSVGVFLGIFSVYAFTILNNESLALSLIMPYYSPTISVVRLVLKDITIAYPFIIMLFNILLVVIGAISKKIVNKLRH</sequence>
<reference evidence="2 3" key="1">
    <citation type="journal article" date="2017" name="Genome Announc.">
        <title>Draft Genome Sequence of Romboutsia weinsteinii sp. nov. Strain CCRI-19649(T) Isolated from Surface Water.</title>
        <authorList>
            <person name="Maheux A.F."/>
            <person name="Boudreau D.K."/>
            <person name="Berube E."/>
            <person name="Boissinot M."/>
            <person name="Cantin P."/>
            <person name="Raymond F."/>
            <person name="Corbeil J."/>
            <person name="Omar R.F."/>
            <person name="Bergeron M.G."/>
        </authorList>
    </citation>
    <scope>NUCLEOTIDE SEQUENCE [LARGE SCALE GENOMIC DNA]</scope>
    <source>
        <strain evidence="2 3">CCRI-19649</strain>
    </source>
</reference>
<keyword evidence="3" id="KW-1185">Reference proteome</keyword>
<feature type="transmembrane region" description="Helical" evidence="1">
    <location>
        <begin position="65"/>
        <end position="89"/>
    </location>
</feature>
<dbReference type="AlphaFoldDB" id="A0A371IX79"/>
<dbReference type="Proteomes" id="UP000215694">
    <property type="component" value="Unassembled WGS sequence"/>
</dbReference>
<organism evidence="2 3">
    <name type="scientific">Romboutsia weinsteinii</name>
    <dbReference type="NCBI Taxonomy" id="2020949"/>
    <lineage>
        <taxon>Bacteria</taxon>
        <taxon>Bacillati</taxon>
        <taxon>Bacillota</taxon>
        <taxon>Clostridia</taxon>
        <taxon>Peptostreptococcales</taxon>
        <taxon>Peptostreptococcaceae</taxon>
        <taxon>Romboutsia</taxon>
    </lineage>
</organism>
<evidence type="ECO:0000313" key="3">
    <source>
        <dbReference type="Proteomes" id="UP000215694"/>
    </source>
</evidence>